<feature type="active site" description="Proton donor/acceptor" evidence="7">
    <location>
        <position position="202"/>
    </location>
</feature>
<dbReference type="OrthoDB" id="463216at2"/>
<keyword evidence="3" id="KW-0808">Transferase</keyword>
<keyword evidence="5 7" id="KW-0573">Peptidoglycan synthesis</keyword>
<comment type="similarity">
    <text evidence="2">Belongs to the YkuD family.</text>
</comment>
<feature type="domain" description="L,D-TPase catalytic" evidence="8">
    <location>
        <begin position="129"/>
        <end position="250"/>
    </location>
</feature>
<dbReference type="InterPro" id="IPR050979">
    <property type="entry name" value="LD-transpeptidase"/>
</dbReference>
<keyword evidence="10" id="KW-1185">Reference proteome</keyword>
<evidence type="ECO:0000256" key="4">
    <source>
        <dbReference type="ARBA" id="ARBA00022960"/>
    </source>
</evidence>
<dbReference type="GO" id="GO:0018104">
    <property type="term" value="P:peptidoglycan-protein cross-linking"/>
    <property type="evidence" value="ECO:0007669"/>
    <property type="project" value="TreeGrafter"/>
</dbReference>
<dbReference type="GO" id="GO:0071972">
    <property type="term" value="F:peptidoglycan L,D-transpeptidase activity"/>
    <property type="evidence" value="ECO:0007669"/>
    <property type="project" value="TreeGrafter"/>
</dbReference>
<dbReference type="SUPFAM" id="SSF141523">
    <property type="entry name" value="L,D-transpeptidase catalytic domain-like"/>
    <property type="match status" value="1"/>
</dbReference>
<dbReference type="AlphaFoldDB" id="A0A1L3J1Y7"/>
<accession>A0A1L3J1Y7</accession>
<evidence type="ECO:0000256" key="3">
    <source>
        <dbReference type="ARBA" id="ARBA00022679"/>
    </source>
</evidence>
<proteinExistence type="inferred from homology"/>
<evidence type="ECO:0000259" key="8">
    <source>
        <dbReference type="PROSITE" id="PS52029"/>
    </source>
</evidence>
<dbReference type="PANTHER" id="PTHR30582">
    <property type="entry name" value="L,D-TRANSPEPTIDASE"/>
    <property type="match status" value="1"/>
</dbReference>
<dbReference type="STRING" id="1913577.LPB144_01415"/>
<comment type="pathway">
    <text evidence="1 7">Cell wall biogenesis; peptidoglycan biosynthesis.</text>
</comment>
<dbReference type="InterPro" id="IPR005490">
    <property type="entry name" value="LD_TPept_cat_dom"/>
</dbReference>
<dbReference type="Pfam" id="PF03734">
    <property type="entry name" value="YkuD"/>
    <property type="match status" value="1"/>
</dbReference>
<organism evidence="9 10">
    <name type="scientific">Christiangramia salexigens</name>
    <dbReference type="NCBI Taxonomy" id="1913577"/>
    <lineage>
        <taxon>Bacteria</taxon>
        <taxon>Pseudomonadati</taxon>
        <taxon>Bacteroidota</taxon>
        <taxon>Flavobacteriia</taxon>
        <taxon>Flavobacteriales</taxon>
        <taxon>Flavobacteriaceae</taxon>
        <taxon>Christiangramia</taxon>
    </lineage>
</organism>
<dbReference type="PROSITE" id="PS51257">
    <property type="entry name" value="PROKAR_LIPOPROTEIN"/>
    <property type="match status" value="1"/>
</dbReference>
<protein>
    <submittedName>
        <fullName evidence="9">L,D-transpeptidase</fullName>
    </submittedName>
</protein>
<dbReference type="KEGG" id="grl:LPB144_01415"/>
<name>A0A1L3J1Y7_9FLAO</name>
<dbReference type="RefSeq" id="WP_072551799.1">
    <property type="nucleotide sequence ID" value="NZ_CP018153.1"/>
</dbReference>
<evidence type="ECO:0000313" key="10">
    <source>
        <dbReference type="Proteomes" id="UP000182510"/>
    </source>
</evidence>
<dbReference type="Proteomes" id="UP000182510">
    <property type="component" value="Chromosome"/>
</dbReference>
<keyword evidence="6 7" id="KW-0961">Cell wall biogenesis/degradation</keyword>
<evidence type="ECO:0000256" key="7">
    <source>
        <dbReference type="PROSITE-ProRule" id="PRU01373"/>
    </source>
</evidence>
<keyword evidence="4 7" id="KW-0133">Cell shape</keyword>
<evidence type="ECO:0000256" key="2">
    <source>
        <dbReference type="ARBA" id="ARBA00005992"/>
    </source>
</evidence>
<evidence type="ECO:0000256" key="1">
    <source>
        <dbReference type="ARBA" id="ARBA00004752"/>
    </source>
</evidence>
<dbReference type="UniPathway" id="UPA00219"/>
<sequence length="309" mass="35369">MKSSGRVLYLSLSVLMILLVSCNPTPKRTEASLIKPEISVRNPIVKKEPKIYRPEINYSQIELKSRKQIDSLLNSFSEEDKETILALNRVQANRIRPNNALIIPECTSANFIDYSPFPSHMEEIKCMPKAVLISRRVQAFALYEQGELVKWGPVSTGKNSTKTPAGLNYGNYKAKRKISTVDPSWVLPYYFNFMNFEGIGVHQYALPGYPASHGCVRLQMKDAKYIYDWASNWKLEQGDIEENGTPFMVFGEYDYNNDKPWLQLKNDMKANDLNQDEINTIKTYVNRYQNDPKNFGDKEAEAIGQLASK</sequence>
<dbReference type="GO" id="GO:0071555">
    <property type="term" value="P:cell wall organization"/>
    <property type="evidence" value="ECO:0007669"/>
    <property type="project" value="UniProtKB-UniRule"/>
</dbReference>
<dbReference type="PANTHER" id="PTHR30582:SF2">
    <property type="entry name" value="L,D-TRANSPEPTIDASE YCIB-RELATED"/>
    <property type="match status" value="1"/>
</dbReference>
<reference evidence="9 10" key="1">
    <citation type="submission" date="2016-11" db="EMBL/GenBank/DDBJ databases">
        <title>Gramella sp. LPB0144 isolated from marine environment.</title>
        <authorList>
            <person name="Kim E."/>
            <person name="Yi H."/>
        </authorList>
    </citation>
    <scope>NUCLEOTIDE SEQUENCE [LARGE SCALE GENOMIC DNA]</scope>
    <source>
        <strain evidence="9 10">LPB0144</strain>
    </source>
</reference>
<evidence type="ECO:0000256" key="6">
    <source>
        <dbReference type="ARBA" id="ARBA00023316"/>
    </source>
</evidence>
<dbReference type="EMBL" id="CP018153">
    <property type="protein sequence ID" value="APG59144.1"/>
    <property type="molecule type" value="Genomic_DNA"/>
</dbReference>
<evidence type="ECO:0000313" key="9">
    <source>
        <dbReference type="EMBL" id="APG59144.1"/>
    </source>
</evidence>
<dbReference type="CDD" id="cd16913">
    <property type="entry name" value="YkuD_like"/>
    <property type="match status" value="1"/>
</dbReference>
<dbReference type="Gene3D" id="2.40.440.10">
    <property type="entry name" value="L,D-transpeptidase catalytic domain-like"/>
    <property type="match status" value="1"/>
</dbReference>
<dbReference type="GO" id="GO:0008360">
    <property type="term" value="P:regulation of cell shape"/>
    <property type="evidence" value="ECO:0007669"/>
    <property type="project" value="UniProtKB-UniRule"/>
</dbReference>
<dbReference type="GO" id="GO:0016740">
    <property type="term" value="F:transferase activity"/>
    <property type="evidence" value="ECO:0007669"/>
    <property type="project" value="UniProtKB-KW"/>
</dbReference>
<feature type="active site" description="Nucleophile" evidence="7">
    <location>
        <position position="215"/>
    </location>
</feature>
<evidence type="ECO:0000256" key="5">
    <source>
        <dbReference type="ARBA" id="ARBA00022984"/>
    </source>
</evidence>
<dbReference type="GO" id="GO:0005576">
    <property type="term" value="C:extracellular region"/>
    <property type="evidence" value="ECO:0007669"/>
    <property type="project" value="TreeGrafter"/>
</dbReference>
<gene>
    <name evidence="9" type="ORF">LPB144_01415</name>
</gene>
<dbReference type="InterPro" id="IPR038063">
    <property type="entry name" value="Transpep_catalytic_dom"/>
</dbReference>
<dbReference type="PROSITE" id="PS52029">
    <property type="entry name" value="LD_TPASE"/>
    <property type="match status" value="1"/>
</dbReference>